<sequence>MTISDVMLNNVIKASANYLEYLAKSTGSVPTKATGKGKGLLTRDRVKFAIKTVSIPKRKRSQTMIEDIGQYEEAIDDDVNLEDTNKEEVEPLVPDVHTLKCINKGAGMTSEVLDEPSDASSSSNSDSDITVEDISSYDDEVTKKLDEVTENTNEVTKKDDEVTVKTSVYTDNADYVPLADGVKLLEQQFRNEEHDASSNADKDSNKRQKKHDYHKDDKDQAGSLKQAKFFFNQDLEYLKTGNLEERKARQANQSDHIVYSRMKILSIVIITVEEYCGYGYLREIVVKRAYQKEYMFKEADFQSLYLNDIKDMFLVHYQNKLHHLNGKIQTHLAVALVVDVVTPTTAEQKLAKRNEFKARGTLLMALPDKHQLKFNIHKDAKSLMEAIKKRNKADLKDQSLDDLFNNLKIYEAEVKSSSSTSHNTQNIAFVSLQNTNNTNESVSAVPSVYVASTKPPASILPNVDNLSDAVIYSFFAKMDLKWQMAMLTMRARRFLQRTGRNLRANGTTSIGFDMSKVECYNCHKRGHFTRDSMIGAFKLMKNHQIMPSWHLPPQVLKVLTVRDNDLVELRKKLETAEKKRDELKHTLEKFQTSLKNPSKLLESQITDKTGLGYDNQMFTSTVFDCDELNSSKSNVSMPTSPVHNRYKSGERYHAVPPPYKGTFMPPKPDSVFHDLVQMWVL</sequence>
<reference evidence="3" key="1">
    <citation type="journal article" date="2019" name="Sci. Rep.">
        <title>Draft genome of Tanacetum cinerariifolium, the natural source of mosquito coil.</title>
        <authorList>
            <person name="Yamashiro T."/>
            <person name="Shiraishi A."/>
            <person name="Satake H."/>
            <person name="Nakayama K."/>
        </authorList>
    </citation>
    <scope>NUCLEOTIDE SEQUENCE</scope>
</reference>
<feature type="region of interest" description="Disordered" evidence="2">
    <location>
        <begin position="109"/>
        <end position="135"/>
    </location>
</feature>
<protein>
    <submittedName>
        <fullName evidence="3">Uncharacterized protein</fullName>
    </submittedName>
</protein>
<feature type="compositionally biased region" description="Low complexity" evidence="2">
    <location>
        <begin position="118"/>
        <end position="128"/>
    </location>
</feature>
<proteinExistence type="predicted"/>
<gene>
    <name evidence="3" type="ORF">Tci_003199</name>
</gene>
<accession>A0A6L2J338</accession>
<evidence type="ECO:0000256" key="2">
    <source>
        <dbReference type="SAM" id="MobiDB-lite"/>
    </source>
</evidence>
<feature type="coiled-coil region" evidence="1">
    <location>
        <begin position="559"/>
        <end position="593"/>
    </location>
</feature>
<organism evidence="3">
    <name type="scientific">Tanacetum cinerariifolium</name>
    <name type="common">Dalmatian daisy</name>
    <name type="synonym">Chrysanthemum cinerariifolium</name>
    <dbReference type="NCBI Taxonomy" id="118510"/>
    <lineage>
        <taxon>Eukaryota</taxon>
        <taxon>Viridiplantae</taxon>
        <taxon>Streptophyta</taxon>
        <taxon>Embryophyta</taxon>
        <taxon>Tracheophyta</taxon>
        <taxon>Spermatophyta</taxon>
        <taxon>Magnoliopsida</taxon>
        <taxon>eudicotyledons</taxon>
        <taxon>Gunneridae</taxon>
        <taxon>Pentapetalae</taxon>
        <taxon>asterids</taxon>
        <taxon>campanulids</taxon>
        <taxon>Asterales</taxon>
        <taxon>Asteraceae</taxon>
        <taxon>Asteroideae</taxon>
        <taxon>Anthemideae</taxon>
        <taxon>Anthemidinae</taxon>
        <taxon>Tanacetum</taxon>
    </lineage>
</organism>
<name>A0A6L2J338_TANCI</name>
<evidence type="ECO:0000256" key="1">
    <source>
        <dbReference type="SAM" id="Coils"/>
    </source>
</evidence>
<feature type="region of interest" description="Disordered" evidence="2">
    <location>
        <begin position="191"/>
        <end position="219"/>
    </location>
</feature>
<dbReference type="EMBL" id="BKCJ010000230">
    <property type="protein sequence ID" value="GEU31221.1"/>
    <property type="molecule type" value="Genomic_DNA"/>
</dbReference>
<evidence type="ECO:0000313" key="3">
    <source>
        <dbReference type="EMBL" id="GEU31221.1"/>
    </source>
</evidence>
<feature type="compositionally biased region" description="Basic and acidic residues" evidence="2">
    <location>
        <begin position="191"/>
        <end position="206"/>
    </location>
</feature>
<keyword evidence="1" id="KW-0175">Coiled coil</keyword>
<comment type="caution">
    <text evidence="3">The sequence shown here is derived from an EMBL/GenBank/DDBJ whole genome shotgun (WGS) entry which is preliminary data.</text>
</comment>
<dbReference type="AlphaFoldDB" id="A0A6L2J338"/>